<dbReference type="GO" id="GO:0006412">
    <property type="term" value="P:translation"/>
    <property type="evidence" value="ECO:0007669"/>
    <property type="project" value="InterPro"/>
</dbReference>
<reference evidence="4" key="1">
    <citation type="journal article" date="2020" name="Gigascience">
        <title>An improved pig reference genome sequence to enable pig genetics and genomics research.</title>
        <authorList>
            <person name="Warr A."/>
            <person name="Affara N."/>
            <person name="Aken B."/>
            <person name="Beiki H."/>
            <person name="Bickhart D.M."/>
            <person name="Billis K."/>
            <person name="Chow W."/>
            <person name="Eory L."/>
            <person name="Finlayson H.A."/>
            <person name="Flicek P."/>
            <person name="Giron C.G."/>
            <person name="Griffin D.K."/>
            <person name="Hall R."/>
            <person name="Hannum G."/>
            <person name="Hourlier T."/>
            <person name="Howe K."/>
            <person name="Hume D.A."/>
            <person name="Izuogu O."/>
            <person name="Kim K."/>
            <person name="Koren S."/>
            <person name="Liu H."/>
            <person name="Manchanda N."/>
            <person name="Martin F.J."/>
            <person name="Nonneman D.J."/>
            <person name="O'Connor R.E."/>
            <person name="Phillippy A.M."/>
            <person name="Rohrer G.A."/>
            <person name="Rosen B.D."/>
            <person name="Rund L.A."/>
            <person name="Sargent C.A."/>
            <person name="Schook L.B."/>
            <person name="Schroeder S.G."/>
            <person name="Schwartz A.S."/>
            <person name="Skinner B.M."/>
            <person name="Talbot R."/>
            <person name="Tseng E."/>
            <person name="Tuggle C.K."/>
            <person name="Watson M."/>
            <person name="Smith T.P.L."/>
            <person name="Archibald A.L."/>
        </authorList>
    </citation>
    <scope>NUCLEOTIDE SEQUENCE [LARGE SCALE GENOMIC DNA]</scope>
    <source>
        <strain evidence="4">Duroc</strain>
    </source>
</reference>
<proteinExistence type="predicted"/>
<dbReference type="GO" id="GO:0003735">
    <property type="term" value="F:structural constituent of ribosome"/>
    <property type="evidence" value="ECO:0007669"/>
    <property type="project" value="InterPro"/>
</dbReference>
<keyword evidence="2" id="KW-0687">Ribonucleoprotein</keyword>
<dbReference type="Pfam" id="PF01015">
    <property type="entry name" value="Ribosomal_S3Ae"/>
    <property type="match status" value="1"/>
</dbReference>
<evidence type="ECO:0000256" key="3">
    <source>
        <dbReference type="SAM" id="MobiDB-lite"/>
    </source>
</evidence>
<name>A0A8W4FJ61_PIG</name>
<sequence>MSSTKNKHLMKGSKKGPKKKVADPFSKKDWYDGKAPAMLTKKRNIRKTLVTGTQRTKITSDGLKGHVFSSEPCQSAE</sequence>
<keyword evidence="5" id="KW-1185">Reference proteome</keyword>
<dbReference type="Proteomes" id="UP000008227">
    <property type="component" value="Chromosome 14"/>
</dbReference>
<dbReference type="AlphaFoldDB" id="A0A8W4FJ61"/>
<evidence type="ECO:0000313" key="4">
    <source>
        <dbReference type="Ensembl" id="ENSSSCP00000078929.1"/>
    </source>
</evidence>
<dbReference type="GO" id="GO:1990904">
    <property type="term" value="C:ribonucleoprotein complex"/>
    <property type="evidence" value="ECO:0007669"/>
    <property type="project" value="UniProtKB-KW"/>
</dbReference>
<dbReference type="InterPro" id="IPR001593">
    <property type="entry name" value="Ribosomal_eS1"/>
</dbReference>
<protein>
    <submittedName>
        <fullName evidence="4">Uncharacterized protein</fullName>
    </submittedName>
</protein>
<organism evidence="4 5">
    <name type="scientific">Sus scrofa</name>
    <name type="common">Pig</name>
    <dbReference type="NCBI Taxonomy" id="9823"/>
    <lineage>
        <taxon>Eukaryota</taxon>
        <taxon>Metazoa</taxon>
        <taxon>Chordata</taxon>
        <taxon>Craniata</taxon>
        <taxon>Vertebrata</taxon>
        <taxon>Euteleostomi</taxon>
        <taxon>Mammalia</taxon>
        <taxon>Eutheria</taxon>
        <taxon>Laurasiatheria</taxon>
        <taxon>Artiodactyla</taxon>
        <taxon>Suina</taxon>
        <taxon>Suidae</taxon>
        <taxon>Sus</taxon>
    </lineage>
</organism>
<reference evidence="4" key="2">
    <citation type="submission" date="2025-08" db="UniProtKB">
        <authorList>
            <consortium name="Ensembl"/>
        </authorList>
    </citation>
    <scope>IDENTIFICATION</scope>
</reference>
<feature type="region of interest" description="Disordered" evidence="3">
    <location>
        <begin position="1"/>
        <end position="27"/>
    </location>
</feature>
<feature type="compositionally biased region" description="Polar residues" evidence="3">
    <location>
        <begin position="50"/>
        <end position="59"/>
    </location>
</feature>
<evidence type="ECO:0000256" key="2">
    <source>
        <dbReference type="ARBA" id="ARBA00023274"/>
    </source>
</evidence>
<keyword evidence="1" id="KW-0689">Ribosomal protein</keyword>
<feature type="compositionally biased region" description="Basic residues" evidence="3">
    <location>
        <begin position="1"/>
        <end position="19"/>
    </location>
</feature>
<evidence type="ECO:0000256" key="1">
    <source>
        <dbReference type="ARBA" id="ARBA00022980"/>
    </source>
</evidence>
<accession>A0A8W4FJ61</accession>
<reference evidence="4" key="3">
    <citation type="submission" date="2025-09" db="UniProtKB">
        <authorList>
            <consortium name="Ensembl"/>
        </authorList>
    </citation>
    <scope>IDENTIFICATION</scope>
</reference>
<dbReference type="GO" id="GO:0005840">
    <property type="term" value="C:ribosome"/>
    <property type="evidence" value="ECO:0007669"/>
    <property type="project" value="UniProtKB-KW"/>
</dbReference>
<feature type="region of interest" description="Disordered" evidence="3">
    <location>
        <begin position="48"/>
        <end position="77"/>
    </location>
</feature>
<dbReference type="Ensembl" id="ENSSSCT00000106845.1">
    <property type="protein sequence ID" value="ENSSSCP00000078929.1"/>
    <property type="gene ID" value="ENSSSCG00000061332.1"/>
</dbReference>
<evidence type="ECO:0000313" key="5">
    <source>
        <dbReference type="Proteomes" id="UP000008227"/>
    </source>
</evidence>
<dbReference type="GeneTree" id="ENSGT01150000289577"/>